<protein>
    <submittedName>
        <fullName evidence="1">Uncharacterized protein</fullName>
    </submittedName>
</protein>
<keyword evidence="2" id="KW-1185">Reference proteome</keyword>
<gene>
    <name evidence="1" type="ORF">Pla163_11040</name>
</gene>
<evidence type="ECO:0000313" key="2">
    <source>
        <dbReference type="Proteomes" id="UP000319342"/>
    </source>
</evidence>
<name>A0A518CXQ0_9BACT</name>
<accession>A0A518CXQ0</accession>
<dbReference type="Proteomes" id="UP000319342">
    <property type="component" value="Chromosome"/>
</dbReference>
<reference evidence="1 2" key="1">
    <citation type="submission" date="2019-02" db="EMBL/GenBank/DDBJ databases">
        <title>Deep-cultivation of Planctomycetes and their phenomic and genomic characterization uncovers novel biology.</title>
        <authorList>
            <person name="Wiegand S."/>
            <person name="Jogler M."/>
            <person name="Boedeker C."/>
            <person name="Pinto D."/>
            <person name="Vollmers J."/>
            <person name="Rivas-Marin E."/>
            <person name="Kohn T."/>
            <person name="Peeters S.H."/>
            <person name="Heuer A."/>
            <person name="Rast P."/>
            <person name="Oberbeckmann S."/>
            <person name="Bunk B."/>
            <person name="Jeske O."/>
            <person name="Meyerdierks A."/>
            <person name="Storesund J.E."/>
            <person name="Kallscheuer N."/>
            <person name="Luecker S."/>
            <person name="Lage O.M."/>
            <person name="Pohl T."/>
            <person name="Merkel B.J."/>
            <person name="Hornburger P."/>
            <person name="Mueller R.-W."/>
            <person name="Bruemmer F."/>
            <person name="Labrenz M."/>
            <person name="Spormann A.M."/>
            <person name="Op den Camp H."/>
            <person name="Overmann J."/>
            <person name="Amann R."/>
            <person name="Jetten M.S.M."/>
            <person name="Mascher T."/>
            <person name="Medema M.H."/>
            <person name="Devos D.P."/>
            <person name="Kaster A.-K."/>
            <person name="Ovreas L."/>
            <person name="Rohde M."/>
            <person name="Galperin M.Y."/>
            <person name="Jogler C."/>
        </authorList>
    </citation>
    <scope>NUCLEOTIDE SEQUENCE [LARGE SCALE GENOMIC DNA]</scope>
    <source>
        <strain evidence="1 2">Pla163</strain>
    </source>
</reference>
<proteinExistence type="predicted"/>
<sequence length="310" mass="33458">MWSQYSLPCERLLSTRSTSKDMNGILLQCATKSACHWLRQGIVRALSSSIALGALVVGNAHAVQLTVVPKSVNFTTSELVIAEDDAGVYVGPQWLDGDFDGQVTSPSADPAVPLDHNYPMHYTSGDQCTVCCATFEVHNPPPLLFVGYLTFTPTANFLGQSWQFAPQTIPWVFTQTTYVTPSFVCQVPFPAGFVLKIPGFTIDWDVELSPSAHGFPASSGTTSTTHRMYVTRHAPQVAALYETLLDTVCAAAHLQSDPVTIGTSVATDFLLGGMTSKAVDGWNRPDARPLTYWQPGASGWKSTWGGGCEC</sequence>
<dbReference type="AlphaFoldDB" id="A0A518CXQ0"/>
<dbReference type="EMBL" id="CP036290">
    <property type="protein sequence ID" value="QDU84003.1"/>
    <property type="molecule type" value="Genomic_DNA"/>
</dbReference>
<evidence type="ECO:0000313" key="1">
    <source>
        <dbReference type="EMBL" id="QDU84003.1"/>
    </source>
</evidence>
<organism evidence="1 2">
    <name type="scientific">Rohdeia mirabilis</name>
    <dbReference type="NCBI Taxonomy" id="2528008"/>
    <lineage>
        <taxon>Bacteria</taxon>
        <taxon>Pseudomonadati</taxon>
        <taxon>Planctomycetota</taxon>
        <taxon>Planctomycetia</taxon>
        <taxon>Planctomycetia incertae sedis</taxon>
        <taxon>Rohdeia</taxon>
    </lineage>
</organism>